<dbReference type="Proteomes" id="UP000499080">
    <property type="component" value="Unassembled WGS sequence"/>
</dbReference>
<evidence type="ECO:0000313" key="2">
    <source>
        <dbReference type="Proteomes" id="UP000499080"/>
    </source>
</evidence>
<sequence>MNPLIQSLIELFLQNPRWLENFHHQWQKTSLLKTASKVSKKADSDDKRTKFTFYRTEGNAYRFQKVNESTNSIIDRTLLAEPEIDGKLPSPRAEDIQNISPSIIFRDRDKKISLVKQSSSTFSNENENTGLSQVEIDTKEFASVGKEMSDEILQKMINISNVMKILRQ</sequence>
<organism evidence="1 2">
    <name type="scientific">Araneus ventricosus</name>
    <name type="common">Orbweaver spider</name>
    <name type="synonym">Epeira ventricosa</name>
    <dbReference type="NCBI Taxonomy" id="182803"/>
    <lineage>
        <taxon>Eukaryota</taxon>
        <taxon>Metazoa</taxon>
        <taxon>Ecdysozoa</taxon>
        <taxon>Arthropoda</taxon>
        <taxon>Chelicerata</taxon>
        <taxon>Arachnida</taxon>
        <taxon>Araneae</taxon>
        <taxon>Araneomorphae</taxon>
        <taxon>Entelegynae</taxon>
        <taxon>Araneoidea</taxon>
        <taxon>Araneidae</taxon>
        <taxon>Araneus</taxon>
    </lineage>
</organism>
<keyword evidence="2" id="KW-1185">Reference proteome</keyword>
<name>A0A4Y2IQT6_ARAVE</name>
<dbReference type="AlphaFoldDB" id="A0A4Y2IQT6"/>
<comment type="caution">
    <text evidence="1">The sequence shown here is derived from an EMBL/GenBank/DDBJ whole genome shotgun (WGS) entry which is preliminary data.</text>
</comment>
<protein>
    <submittedName>
        <fullName evidence="1">Uncharacterized protein</fullName>
    </submittedName>
</protein>
<reference evidence="1 2" key="1">
    <citation type="journal article" date="2019" name="Sci. Rep.">
        <title>Orb-weaving spider Araneus ventricosus genome elucidates the spidroin gene catalogue.</title>
        <authorList>
            <person name="Kono N."/>
            <person name="Nakamura H."/>
            <person name="Ohtoshi R."/>
            <person name="Moran D.A.P."/>
            <person name="Shinohara A."/>
            <person name="Yoshida Y."/>
            <person name="Fujiwara M."/>
            <person name="Mori M."/>
            <person name="Tomita M."/>
            <person name="Arakawa K."/>
        </authorList>
    </citation>
    <scope>NUCLEOTIDE SEQUENCE [LARGE SCALE GENOMIC DNA]</scope>
</reference>
<accession>A0A4Y2IQT6</accession>
<dbReference type="EMBL" id="BGPR01002828">
    <property type="protein sequence ID" value="GBM79579.1"/>
    <property type="molecule type" value="Genomic_DNA"/>
</dbReference>
<evidence type="ECO:0000313" key="1">
    <source>
        <dbReference type="EMBL" id="GBM79579.1"/>
    </source>
</evidence>
<gene>
    <name evidence="1" type="ORF">AVEN_20341_1</name>
</gene>
<proteinExistence type="predicted"/>